<dbReference type="AlphaFoldDB" id="A0A7M7PND8"/>
<evidence type="ECO:0000256" key="5">
    <source>
        <dbReference type="ARBA" id="ARBA00023004"/>
    </source>
</evidence>
<evidence type="ECO:0000256" key="4">
    <source>
        <dbReference type="ARBA" id="ARBA00023002"/>
    </source>
</evidence>
<comment type="similarity">
    <text evidence="1">Belongs to the TfdA dioxygenase family.</text>
</comment>
<dbReference type="OrthoDB" id="10257314at2759"/>
<protein>
    <recommendedName>
        <fullName evidence="6">TauD/TfdA-like domain-containing protein</fullName>
    </recommendedName>
</protein>
<proteinExistence type="inferred from homology"/>
<evidence type="ECO:0000313" key="7">
    <source>
        <dbReference type="EnsemblMetazoa" id="XP_030852840"/>
    </source>
</evidence>
<dbReference type="Gene3D" id="3.60.130.10">
    <property type="entry name" value="Clavaminate synthase-like"/>
    <property type="match status" value="1"/>
</dbReference>
<dbReference type="Proteomes" id="UP000007110">
    <property type="component" value="Unassembled WGS sequence"/>
</dbReference>
<dbReference type="EnsemblMetazoa" id="XM_030996980">
    <property type="protein sequence ID" value="XP_030852840"/>
    <property type="gene ID" value="LOC764881"/>
</dbReference>
<keyword evidence="4" id="KW-0560">Oxidoreductase</keyword>
<dbReference type="Pfam" id="PF02668">
    <property type="entry name" value="TauD"/>
    <property type="match status" value="1"/>
</dbReference>
<dbReference type="SUPFAM" id="SSF51197">
    <property type="entry name" value="Clavaminate synthase-like"/>
    <property type="match status" value="1"/>
</dbReference>
<keyword evidence="3" id="KW-0223">Dioxygenase</keyword>
<keyword evidence="2" id="KW-0479">Metal-binding</keyword>
<reference evidence="8" key="1">
    <citation type="submission" date="2015-02" db="EMBL/GenBank/DDBJ databases">
        <title>Genome sequencing for Strongylocentrotus purpuratus.</title>
        <authorList>
            <person name="Murali S."/>
            <person name="Liu Y."/>
            <person name="Vee V."/>
            <person name="English A."/>
            <person name="Wang M."/>
            <person name="Skinner E."/>
            <person name="Han Y."/>
            <person name="Muzny D.M."/>
            <person name="Worley K.C."/>
            <person name="Gibbs R.A."/>
        </authorList>
    </citation>
    <scope>NUCLEOTIDE SEQUENCE</scope>
</reference>
<evidence type="ECO:0000259" key="6">
    <source>
        <dbReference type="Pfam" id="PF02668"/>
    </source>
</evidence>
<evidence type="ECO:0000256" key="2">
    <source>
        <dbReference type="ARBA" id="ARBA00022723"/>
    </source>
</evidence>
<keyword evidence="5" id="KW-0408">Iron</keyword>
<evidence type="ECO:0000256" key="1">
    <source>
        <dbReference type="ARBA" id="ARBA00005896"/>
    </source>
</evidence>
<keyword evidence="8" id="KW-1185">Reference proteome</keyword>
<dbReference type="GO" id="GO:0046872">
    <property type="term" value="F:metal ion binding"/>
    <property type="evidence" value="ECO:0007669"/>
    <property type="project" value="UniProtKB-KW"/>
</dbReference>
<dbReference type="InterPro" id="IPR042098">
    <property type="entry name" value="TauD-like_sf"/>
</dbReference>
<dbReference type="InterPro" id="IPR051178">
    <property type="entry name" value="TfdA_dioxygenase"/>
</dbReference>
<dbReference type="PANTHER" id="PTHR43779">
    <property type="entry name" value="DIOXYGENASE RV0097-RELATED"/>
    <property type="match status" value="1"/>
</dbReference>
<sequence length="215" mass="24579">MVSKVFLRSWSHVSKMMSGARTYQLKPSRLGVEVFGIDLAQQQPQGVIDQIKEDVTQHRLMIFRNQSPISGDRHVEISLWFGELESTFYKHPKSPHPDVFRVSNVESEGCRGVGRTGWHIDGSFQPAPFNYSLYYMHVVPKEGDTVFAPLNEIIEGLSEDQQAKWDKLYMMSDRRGSLVHPLVYSHPRTGKKVSTSNLKGEVYPDIKLVFIKAKK</sequence>
<dbReference type="InParanoid" id="A0A7M7PND8"/>
<accession>A0A7M7PND8</accession>
<organism evidence="7 8">
    <name type="scientific">Strongylocentrotus purpuratus</name>
    <name type="common">Purple sea urchin</name>
    <dbReference type="NCBI Taxonomy" id="7668"/>
    <lineage>
        <taxon>Eukaryota</taxon>
        <taxon>Metazoa</taxon>
        <taxon>Echinodermata</taxon>
        <taxon>Eleutherozoa</taxon>
        <taxon>Echinozoa</taxon>
        <taxon>Echinoidea</taxon>
        <taxon>Euechinoidea</taxon>
        <taxon>Echinacea</taxon>
        <taxon>Camarodonta</taxon>
        <taxon>Echinidea</taxon>
        <taxon>Strongylocentrotidae</taxon>
        <taxon>Strongylocentrotus</taxon>
    </lineage>
</organism>
<reference evidence="7" key="2">
    <citation type="submission" date="2021-01" db="UniProtKB">
        <authorList>
            <consortium name="EnsemblMetazoa"/>
        </authorList>
    </citation>
    <scope>IDENTIFICATION</scope>
</reference>
<dbReference type="RefSeq" id="XP_030852840.1">
    <property type="nucleotide sequence ID" value="XM_030996980.1"/>
</dbReference>
<dbReference type="InterPro" id="IPR003819">
    <property type="entry name" value="TauD/TfdA-like"/>
</dbReference>
<dbReference type="KEGG" id="spu:764881"/>
<feature type="domain" description="TauD/TfdA-like" evidence="6">
    <location>
        <begin position="24"/>
        <end position="192"/>
    </location>
</feature>
<dbReference type="PANTHER" id="PTHR43779:SF3">
    <property type="entry name" value="(3R)-3-[(CARBOXYMETHYL)AMINO]FATTY ACID OXYGENASE_DECARBOXYLASE"/>
    <property type="match status" value="1"/>
</dbReference>
<dbReference type="GeneID" id="764881"/>
<evidence type="ECO:0000313" key="8">
    <source>
        <dbReference type="Proteomes" id="UP000007110"/>
    </source>
</evidence>
<name>A0A7M7PND8_STRPU</name>
<evidence type="ECO:0000256" key="3">
    <source>
        <dbReference type="ARBA" id="ARBA00022964"/>
    </source>
</evidence>
<dbReference type="GO" id="GO:0051213">
    <property type="term" value="F:dioxygenase activity"/>
    <property type="evidence" value="ECO:0007669"/>
    <property type="project" value="UniProtKB-KW"/>
</dbReference>